<dbReference type="EMBL" id="MU825873">
    <property type="protein sequence ID" value="KAJ7387794.1"/>
    <property type="molecule type" value="Genomic_DNA"/>
</dbReference>
<evidence type="ECO:0000313" key="2">
    <source>
        <dbReference type="Proteomes" id="UP001163046"/>
    </source>
</evidence>
<proteinExistence type="predicted"/>
<protein>
    <submittedName>
        <fullName evidence="1">Uncharacterized protein</fullName>
    </submittedName>
</protein>
<name>A0A9X0D7J0_9CNID</name>
<reference evidence="1" key="1">
    <citation type="submission" date="2023-01" db="EMBL/GenBank/DDBJ databases">
        <title>Genome assembly of the deep-sea coral Lophelia pertusa.</title>
        <authorList>
            <person name="Herrera S."/>
            <person name="Cordes E."/>
        </authorList>
    </citation>
    <scope>NUCLEOTIDE SEQUENCE</scope>
    <source>
        <strain evidence="1">USNM1676648</strain>
        <tissue evidence="1">Polyp</tissue>
    </source>
</reference>
<organism evidence="1 2">
    <name type="scientific">Desmophyllum pertusum</name>
    <dbReference type="NCBI Taxonomy" id="174260"/>
    <lineage>
        <taxon>Eukaryota</taxon>
        <taxon>Metazoa</taxon>
        <taxon>Cnidaria</taxon>
        <taxon>Anthozoa</taxon>
        <taxon>Hexacorallia</taxon>
        <taxon>Scleractinia</taxon>
        <taxon>Caryophylliina</taxon>
        <taxon>Caryophylliidae</taxon>
        <taxon>Desmophyllum</taxon>
    </lineage>
</organism>
<accession>A0A9X0D7J0</accession>
<gene>
    <name evidence="1" type="ORF">OS493_001138</name>
</gene>
<dbReference type="AlphaFoldDB" id="A0A9X0D7J0"/>
<evidence type="ECO:0000313" key="1">
    <source>
        <dbReference type="EMBL" id="KAJ7387794.1"/>
    </source>
</evidence>
<comment type="caution">
    <text evidence="1">The sequence shown here is derived from an EMBL/GenBank/DDBJ whole genome shotgun (WGS) entry which is preliminary data.</text>
</comment>
<keyword evidence="2" id="KW-1185">Reference proteome</keyword>
<sequence>MRGAEITRVVPSKTQFRCLFFSPKAFILCRLLAVLFSSQVKLKKSLSRSNGLWINLLSKKMIHEILQIFRKEQTTSEDSWANDIDLRVAEVQSNFFTSQSSAFHSTISYDSDANFQSTRSPCRIEIIVQQLQTCRSDWLECIYMQVVDWLRVEYFRSILIEISDAAFSNEAKAQLHKGNIISSSNWFRTSD</sequence>
<dbReference type="Proteomes" id="UP001163046">
    <property type="component" value="Unassembled WGS sequence"/>
</dbReference>